<dbReference type="OMA" id="HAPRDMI"/>
<reference evidence="2" key="1">
    <citation type="submission" date="2023-09" db="UniProtKB">
        <authorList>
            <consortium name="Ensembl"/>
        </authorList>
    </citation>
    <scope>IDENTIFICATION</scope>
</reference>
<feature type="signal peptide" evidence="1">
    <location>
        <begin position="1"/>
        <end position="35"/>
    </location>
</feature>
<dbReference type="GeneTree" id="ENSGT00910000147717"/>
<organism evidence="2">
    <name type="scientific">Balaenoptera musculus</name>
    <name type="common">Blue whale</name>
    <dbReference type="NCBI Taxonomy" id="9771"/>
    <lineage>
        <taxon>Eukaryota</taxon>
        <taxon>Metazoa</taxon>
        <taxon>Chordata</taxon>
        <taxon>Craniata</taxon>
        <taxon>Vertebrata</taxon>
        <taxon>Euteleostomi</taxon>
        <taxon>Mammalia</taxon>
        <taxon>Eutheria</taxon>
        <taxon>Laurasiatheria</taxon>
        <taxon>Artiodactyla</taxon>
        <taxon>Whippomorpha</taxon>
        <taxon>Cetacea</taxon>
        <taxon>Mysticeti</taxon>
        <taxon>Balaenopteridae</taxon>
        <taxon>Balaenoptera</taxon>
    </lineage>
</organism>
<evidence type="ECO:0000256" key="1">
    <source>
        <dbReference type="SAM" id="SignalP"/>
    </source>
</evidence>
<feature type="chain" id="PRO_5034708275" evidence="1">
    <location>
        <begin position="36"/>
        <end position="110"/>
    </location>
</feature>
<sequence length="110" mass="11635">MFTMLCINGTNPHPLPRPLPFGCMIFFFWLAGGSAHPPLGVPASPPPPPPPSPPPVVLFPLPCARCSVVYISSPRRGARAPRDMILSLVLAPGALHKEGGGEAGTWTPDY</sequence>
<protein>
    <submittedName>
        <fullName evidence="2">Uncharacterized protein</fullName>
    </submittedName>
</protein>
<evidence type="ECO:0000313" key="2">
    <source>
        <dbReference type="Ensembl" id="ENSBMSP00010016717.1"/>
    </source>
</evidence>
<keyword evidence="1" id="KW-0732">Signal</keyword>
<dbReference type="Ensembl" id="ENSBMST00010018476.1">
    <property type="protein sequence ID" value="ENSBMSP00010016717.1"/>
    <property type="gene ID" value="ENSBMSG00010012148.1"/>
</dbReference>
<name>A0A8C0D7K0_BALMU</name>
<accession>A0A8C0D7K0</accession>
<dbReference type="AlphaFoldDB" id="A0A8C0D7K0"/>
<proteinExistence type="predicted"/>